<organism evidence="1 2">
    <name type="scientific">Araneus ventricosus</name>
    <name type="common">Orbweaver spider</name>
    <name type="synonym">Epeira ventricosa</name>
    <dbReference type="NCBI Taxonomy" id="182803"/>
    <lineage>
        <taxon>Eukaryota</taxon>
        <taxon>Metazoa</taxon>
        <taxon>Ecdysozoa</taxon>
        <taxon>Arthropoda</taxon>
        <taxon>Chelicerata</taxon>
        <taxon>Arachnida</taxon>
        <taxon>Araneae</taxon>
        <taxon>Araneomorphae</taxon>
        <taxon>Entelegynae</taxon>
        <taxon>Araneoidea</taxon>
        <taxon>Araneidae</taxon>
        <taxon>Araneus</taxon>
    </lineage>
</organism>
<evidence type="ECO:0000313" key="2">
    <source>
        <dbReference type="Proteomes" id="UP000499080"/>
    </source>
</evidence>
<sequence>MTRNKMSPDELKQHFLFLTSLREKKALVDSLRKKLKDLEEDNEPPDHIEIKNVIHKCSALPTLEENIRRREVITPVTAIREGRKLAGRYIPKSARCC</sequence>
<reference evidence="1 2" key="1">
    <citation type="journal article" date="2019" name="Sci. Rep.">
        <title>Orb-weaving spider Araneus ventricosus genome elucidates the spidroin gene catalogue.</title>
        <authorList>
            <person name="Kono N."/>
            <person name="Nakamura H."/>
            <person name="Ohtoshi R."/>
            <person name="Moran D.A.P."/>
            <person name="Shinohara A."/>
            <person name="Yoshida Y."/>
            <person name="Fujiwara M."/>
            <person name="Mori M."/>
            <person name="Tomita M."/>
            <person name="Arakawa K."/>
        </authorList>
    </citation>
    <scope>NUCLEOTIDE SEQUENCE [LARGE SCALE GENOMIC DNA]</scope>
</reference>
<proteinExistence type="predicted"/>
<dbReference type="AlphaFoldDB" id="A0A4Y2MK54"/>
<protein>
    <submittedName>
        <fullName evidence="1">Uncharacterized protein</fullName>
    </submittedName>
</protein>
<comment type="caution">
    <text evidence="1">The sequence shown here is derived from an EMBL/GenBank/DDBJ whole genome shotgun (WGS) entry which is preliminary data.</text>
</comment>
<accession>A0A4Y2MK54</accession>
<keyword evidence="2" id="KW-1185">Reference proteome</keyword>
<evidence type="ECO:0000313" key="1">
    <source>
        <dbReference type="EMBL" id="GBN26750.1"/>
    </source>
</evidence>
<dbReference type="EMBL" id="BGPR01007425">
    <property type="protein sequence ID" value="GBN26750.1"/>
    <property type="molecule type" value="Genomic_DNA"/>
</dbReference>
<name>A0A4Y2MK54_ARAVE</name>
<gene>
    <name evidence="1" type="ORF">AVEN_127523_1</name>
</gene>
<dbReference type="Proteomes" id="UP000499080">
    <property type="component" value="Unassembled WGS sequence"/>
</dbReference>